<evidence type="ECO:0000259" key="1">
    <source>
        <dbReference type="Pfam" id="PF07728"/>
    </source>
</evidence>
<dbReference type="Gene3D" id="3.40.50.300">
    <property type="entry name" value="P-loop containing nucleotide triphosphate hydrolases"/>
    <property type="match status" value="1"/>
</dbReference>
<evidence type="ECO:0000313" key="3">
    <source>
        <dbReference type="Proteomes" id="UP000255207"/>
    </source>
</evidence>
<reference evidence="3" key="1">
    <citation type="submission" date="2018-07" db="EMBL/GenBank/DDBJ databases">
        <authorList>
            <person name="Safronova V.I."/>
            <person name="Chirak E.R."/>
            <person name="Sazanova A.L."/>
        </authorList>
    </citation>
    <scope>NUCLEOTIDE SEQUENCE [LARGE SCALE GENOMIC DNA]</scope>
    <source>
        <strain evidence="3">RCAM04685</strain>
    </source>
</reference>
<dbReference type="SUPFAM" id="SSF52540">
    <property type="entry name" value="P-loop containing nucleoside triphosphate hydrolases"/>
    <property type="match status" value="1"/>
</dbReference>
<dbReference type="Proteomes" id="UP000255207">
    <property type="component" value="Unassembled WGS sequence"/>
</dbReference>
<evidence type="ECO:0000313" key="2">
    <source>
        <dbReference type="EMBL" id="RDJ20073.1"/>
    </source>
</evidence>
<keyword evidence="3" id="KW-1185">Reference proteome</keyword>
<dbReference type="AlphaFoldDB" id="A0A370KYL0"/>
<dbReference type="OrthoDB" id="9808317at2"/>
<keyword evidence="2" id="KW-0067">ATP-binding</keyword>
<feature type="domain" description="ATPase dynein-related AAA" evidence="1">
    <location>
        <begin position="30"/>
        <end position="156"/>
    </location>
</feature>
<keyword evidence="2" id="KW-0547">Nucleotide-binding</keyword>
<protein>
    <submittedName>
        <fullName evidence="2">ATP-binding protein</fullName>
    </submittedName>
</protein>
<dbReference type="GO" id="GO:0016887">
    <property type="term" value="F:ATP hydrolysis activity"/>
    <property type="evidence" value="ECO:0007669"/>
    <property type="project" value="InterPro"/>
</dbReference>
<dbReference type="RefSeq" id="WP_114832364.1">
    <property type="nucleotide sequence ID" value="NZ_QQTO01000021.1"/>
</dbReference>
<sequence length="344" mass="38134">MEAPRSAFEEVVTLRQAKQLIQCMAHEQSFLLLSAPGLGKSELVYDAAREAGLPCRSLLGTQIAPEDVSGIPRIVGERSVFCPPRILLPEKPEPFCLFLDELPACSPDVQKAFYSLLLERRLGEHALPKGTWVVAAGNRLQDRALVRAMSSALVNRVTILQLRVDVAEWLAWAQRAGVRSEIRSFIATIPDALMRPVPAEPVPFSTPRAWALLSRAFDMAQKAGLLNNETRRALAFGRLSPEDATVFCALAEDAIGAVRPLEDYLRKPEFLPKGDAARWFILDCIRQFVRDGRADGLKPQVVNRFLRSLSSEHQLLVLNDMVETWGALGADRAMFDLLRKVAAA</sequence>
<dbReference type="InterPro" id="IPR011704">
    <property type="entry name" value="ATPase_dyneun-rel_AAA"/>
</dbReference>
<proteinExistence type="predicted"/>
<accession>A0A370KYL0</accession>
<name>A0A370KYL0_9HYPH</name>
<gene>
    <name evidence="2" type="ORF">DWE98_26740</name>
</gene>
<comment type="caution">
    <text evidence="2">The sequence shown here is derived from an EMBL/GenBank/DDBJ whole genome shotgun (WGS) entry which is preliminary data.</text>
</comment>
<dbReference type="EMBL" id="QQTP01000023">
    <property type="protein sequence ID" value="RDJ20073.1"/>
    <property type="molecule type" value="Genomic_DNA"/>
</dbReference>
<dbReference type="InterPro" id="IPR027417">
    <property type="entry name" value="P-loop_NTPase"/>
</dbReference>
<organism evidence="2 3">
    <name type="scientific">Bosea caraganae</name>
    <dbReference type="NCBI Taxonomy" id="2763117"/>
    <lineage>
        <taxon>Bacteria</taxon>
        <taxon>Pseudomonadati</taxon>
        <taxon>Pseudomonadota</taxon>
        <taxon>Alphaproteobacteria</taxon>
        <taxon>Hyphomicrobiales</taxon>
        <taxon>Boseaceae</taxon>
        <taxon>Bosea</taxon>
    </lineage>
</organism>
<dbReference type="Pfam" id="PF07728">
    <property type="entry name" value="AAA_5"/>
    <property type="match status" value="1"/>
</dbReference>
<dbReference type="GO" id="GO:0005524">
    <property type="term" value="F:ATP binding"/>
    <property type="evidence" value="ECO:0007669"/>
    <property type="project" value="UniProtKB-KW"/>
</dbReference>